<dbReference type="HOGENOM" id="CLU_252542_0_0_1"/>
<feature type="compositionally biased region" description="Low complexity" evidence="3">
    <location>
        <begin position="90"/>
        <end position="108"/>
    </location>
</feature>
<keyword evidence="6" id="KW-0808">Transferase</keyword>
<protein>
    <submittedName>
        <fullName evidence="6">Similar to cyclin dependent kinase</fullName>
    </submittedName>
</protein>
<keyword evidence="7" id="KW-1185">Reference proteome</keyword>
<dbReference type="InterPro" id="IPR036915">
    <property type="entry name" value="Cyclin-like_sf"/>
</dbReference>
<dbReference type="PROSITE" id="PS50011">
    <property type="entry name" value="PROTEIN_KINASE_DOM"/>
    <property type="match status" value="1"/>
</dbReference>
<dbReference type="SUPFAM" id="SSF81383">
    <property type="entry name" value="F-box domain"/>
    <property type="match status" value="1"/>
</dbReference>
<dbReference type="SUPFAM" id="SSF47954">
    <property type="entry name" value="Cyclin-like"/>
    <property type="match status" value="1"/>
</dbReference>
<evidence type="ECO:0000256" key="3">
    <source>
        <dbReference type="SAM" id="MobiDB-lite"/>
    </source>
</evidence>
<dbReference type="InterPro" id="IPR011009">
    <property type="entry name" value="Kinase-like_dom_sf"/>
</dbReference>
<reference evidence="6 7" key="2">
    <citation type="journal article" date="2007" name="BMC Biol.">
        <title>A 100%-complete sequence reveals unusually simple genomic features in the hot-spring red alga Cyanidioschyzon merolae.</title>
        <authorList>
            <person name="Nozaki H."/>
            <person name="Takano H."/>
            <person name="Misumi O."/>
            <person name="Terasawa K."/>
            <person name="Matsuzaki M."/>
            <person name="Maruyama S."/>
            <person name="Nishida K."/>
            <person name="Yagisawa F."/>
            <person name="Yoshida Y."/>
            <person name="Fujiwara T."/>
            <person name="Takio S."/>
            <person name="Tamura K."/>
            <person name="Chung S.J."/>
            <person name="Nakamura S."/>
            <person name="Kuroiwa H."/>
            <person name="Tanaka K."/>
            <person name="Sato N."/>
            <person name="Kuroiwa T."/>
        </authorList>
    </citation>
    <scope>NUCLEOTIDE SEQUENCE [LARGE SCALE GENOMIC DNA]</scope>
    <source>
        <strain evidence="6 7">10D</strain>
    </source>
</reference>
<name>M1VIM9_CYAM1</name>
<dbReference type="Gramene" id="CMM138CT">
    <property type="protein sequence ID" value="CMM138CT"/>
    <property type="gene ID" value="CMM138C"/>
</dbReference>
<dbReference type="PANTHER" id="PTHR24055">
    <property type="entry name" value="MITOGEN-ACTIVATED PROTEIN KINASE"/>
    <property type="match status" value="1"/>
</dbReference>
<dbReference type="EMBL" id="AP006495">
    <property type="protein sequence ID" value="BAM80998.1"/>
    <property type="molecule type" value="Genomic_DNA"/>
</dbReference>
<dbReference type="RefSeq" id="XP_005537034.1">
    <property type="nucleotide sequence ID" value="XM_005536977.1"/>
</dbReference>
<dbReference type="Pfam" id="PF00069">
    <property type="entry name" value="Pkinase"/>
    <property type="match status" value="1"/>
</dbReference>
<dbReference type="STRING" id="280699.M1VIM9"/>
<feature type="domain" description="Protein kinase" evidence="4">
    <location>
        <begin position="110"/>
        <end position="509"/>
    </location>
</feature>
<dbReference type="Gene3D" id="1.10.510.10">
    <property type="entry name" value="Transferase(Phosphotransferase) domain 1"/>
    <property type="match status" value="1"/>
</dbReference>
<evidence type="ECO:0000313" key="6">
    <source>
        <dbReference type="EMBL" id="BAM80998.1"/>
    </source>
</evidence>
<dbReference type="Pfam" id="PF12937">
    <property type="entry name" value="F-box-like"/>
    <property type="match status" value="1"/>
</dbReference>
<feature type="domain" description="F-box" evidence="5">
    <location>
        <begin position="970"/>
        <end position="1008"/>
    </location>
</feature>
<dbReference type="SUPFAM" id="SSF56112">
    <property type="entry name" value="Protein kinase-like (PK-like)"/>
    <property type="match status" value="1"/>
</dbReference>
<dbReference type="SUPFAM" id="SSF52047">
    <property type="entry name" value="RNI-like"/>
    <property type="match status" value="1"/>
</dbReference>
<keyword evidence="2" id="KW-0067">ATP-binding</keyword>
<gene>
    <name evidence="6" type="ORF">CYME_CMM138C</name>
</gene>
<dbReference type="Proteomes" id="UP000007014">
    <property type="component" value="Chromosome 13"/>
</dbReference>
<dbReference type="PROSITE" id="PS50181">
    <property type="entry name" value="FBOX"/>
    <property type="match status" value="1"/>
</dbReference>
<keyword evidence="1" id="KW-0547">Nucleotide-binding</keyword>
<evidence type="ECO:0000313" key="7">
    <source>
        <dbReference type="Proteomes" id="UP000007014"/>
    </source>
</evidence>
<reference evidence="6 7" key="1">
    <citation type="journal article" date="2004" name="Nature">
        <title>Genome sequence of the ultrasmall unicellular red alga Cyanidioschyzon merolae 10D.</title>
        <authorList>
            <person name="Matsuzaki M."/>
            <person name="Misumi O."/>
            <person name="Shin-i T."/>
            <person name="Maruyama S."/>
            <person name="Takahara M."/>
            <person name="Miyagishima S."/>
            <person name="Mori T."/>
            <person name="Nishida K."/>
            <person name="Yagisawa F."/>
            <person name="Nishida K."/>
            <person name="Yoshida Y."/>
            <person name="Nishimura Y."/>
            <person name="Nakao S."/>
            <person name="Kobayashi T."/>
            <person name="Momoyama Y."/>
            <person name="Higashiyama T."/>
            <person name="Minoda A."/>
            <person name="Sano M."/>
            <person name="Nomoto H."/>
            <person name="Oishi K."/>
            <person name="Hayashi H."/>
            <person name="Ohta F."/>
            <person name="Nishizaka S."/>
            <person name="Haga S."/>
            <person name="Miura S."/>
            <person name="Morishita T."/>
            <person name="Kabeya Y."/>
            <person name="Terasawa K."/>
            <person name="Suzuki Y."/>
            <person name="Ishii Y."/>
            <person name="Asakawa S."/>
            <person name="Takano H."/>
            <person name="Ohta N."/>
            <person name="Kuroiwa H."/>
            <person name="Tanaka K."/>
            <person name="Shimizu N."/>
            <person name="Sugano S."/>
            <person name="Sato N."/>
            <person name="Nozaki H."/>
            <person name="Ogasawara N."/>
            <person name="Kohara Y."/>
            <person name="Kuroiwa T."/>
        </authorList>
    </citation>
    <scope>NUCLEOTIDE SEQUENCE [LARGE SCALE GENOMIC DNA]</scope>
    <source>
        <strain evidence="6 7">10D</strain>
    </source>
</reference>
<dbReference type="SMART" id="SM00220">
    <property type="entry name" value="S_TKc"/>
    <property type="match status" value="1"/>
</dbReference>
<dbReference type="InterPro" id="IPR032675">
    <property type="entry name" value="LRR_dom_sf"/>
</dbReference>
<dbReference type="eggNOG" id="KOG0662">
    <property type="taxonomic scope" value="Eukaryota"/>
</dbReference>
<organism evidence="6 7">
    <name type="scientific">Cyanidioschyzon merolae (strain NIES-3377 / 10D)</name>
    <name type="common">Unicellular red alga</name>
    <dbReference type="NCBI Taxonomy" id="280699"/>
    <lineage>
        <taxon>Eukaryota</taxon>
        <taxon>Rhodophyta</taxon>
        <taxon>Bangiophyceae</taxon>
        <taxon>Cyanidiales</taxon>
        <taxon>Cyanidiaceae</taxon>
        <taxon>Cyanidioschyzon</taxon>
    </lineage>
</organism>
<dbReference type="InterPro" id="IPR036047">
    <property type="entry name" value="F-box-like_dom_sf"/>
</dbReference>
<dbReference type="Gene3D" id="3.80.10.10">
    <property type="entry name" value="Ribonuclease Inhibitor"/>
    <property type="match status" value="2"/>
</dbReference>
<evidence type="ECO:0000259" key="4">
    <source>
        <dbReference type="PROSITE" id="PS50011"/>
    </source>
</evidence>
<dbReference type="GeneID" id="16995166"/>
<dbReference type="InterPro" id="IPR050117">
    <property type="entry name" value="MAPK"/>
</dbReference>
<keyword evidence="6" id="KW-0418">Kinase</keyword>
<sequence length="1430" mass="159386">MRRSSQCRALSELGFEEHSRCHQSCHGLSLFVGMVPKCRGEMCCTVAELECLNSSAESGASNFHALLSHGQHETGIPFDEEERTRARLLTGRRGPGERAPSSPSRSAPQTSDADMIQRVWFGELLRVSQRQRCFSFPVYVQNVYASGSRTDATLMTRQVYIPLPPSPNNTDGESTDDVYQVAYDDEYGLSYKQVREAGIALWLAAQTPLFHHFVCPLIEVRLDVPSYHLQQKSGYLLLEPRQHRSLDRANGSVKLTLFYANARYDWYKQSFDLERTRFFAFDLVLAFAFCHTQGFVHRDVRPQNIVAMQTGKHESCSCAVHETFALINFSLGREAPLQVYEPTGDASDGDSLHRNSSRSTFEALTPVVATLWYRAPELLLGSRRYSAAADLWAAACVIAEVANVHDANEDERALFRGQSEVDQLRLIAEAVGGPLDDGWHSQPEASRLPHFGNGLQVPRIEAALSTNSPLRARFEKCFGSDGLDLMRRLLHPNPTKRLSAMEALEHPYLAVVGDRLSAGCCRGEALAHLRIQQQRIQRLCEYAAESKENLSAMTTPSKSDGVTRHPKIPWQHWERAFNLLKHLSLPQSERPNAAALSASIKTAVQPFYGHVPRGHSRLSSAPCVPDLLRCKCLMAAFIHEHALSPRTLHLAWSYFDIICSSQREPFVRFPTSRRHRLQRTDWLAVGATMLAIKYNEVTNPGTEELARFFALQFEWRDLFYVELWCADVLGFSFAWPTEWDGFLLAWRAAQHQTSSHDHAHIQRTGAYLLELCNLYRTVQECGSPTAAHVGDSLSLGAVLAQSLCQASVLSASDAKHIAQILQALYWAENQPLLRELIQPAYPEVTFHECIEELSSIVMNLQARALSWTEAAQHRTSLSPLTPAERWNKIPDDSCSPTPKRQRIAGADVAKPVAFRMSLETTSSAFPELLGKASHTDGVSSNEASFVVPRARPGARVHPVNALGDAASARDILRHLFTYLSFPELLRLRQVSRTWRAVVEDTPALWRVLDLSGSCDLISDDVLLNLVQRVEQLICRLHLQRSPVRILDLSGCWRLTAAGLGNALHSPALSHLRVLRLAELNPQALTNELMLSALPPMLEELDIRATPGSGCLHHPEIFAHLLRLPLRVLNVAEHPGLRISTTVLQEACNSHGVGFPGLEVFVAHGCSLALDGPLVERLPTLRLRHLDWSFVSFLDESVPRDTAPASGLPEQNPPSVALVLHLARRAPSLETLRLAHWPMLTDRSVTQLCQALPVPGRLRELNLMMAWELTDRAADVIAHHLHGLHSLDLSSTAVRRPFLSLFPEDTRQLLQQGRACARRHLPLPQLQCLVLNFTAIGDRDLYRLVPCLASLDRLFLVGTFPSRVASAAGTPDALLTSGNALQPVTPGDAERFLCGLLAHFRQGWNRARDTELDRASNPLTLVLSSDVRVIE</sequence>
<accession>M1VIM9</accession>
<evidence type="ECO:0000256" key="1">
    <source>
        <dbReference type="ARBA" id="ARBA00022741"/>
    </source>
</evidence>
<dbReference type="Gene3D" id="1.10.472.10">
    <property type="entry name" value="Cyclin-like"/>
    <property type="match status" value="1"/>
</dbReference>
<dbReference type="GO" id="GO:0004672">
    <property type="term" value="F:protein kinase activity"/>
    <property type="evidence" value="ECO:0007669"/>
    <property type="project" value="InterPro"/>
</dbReference>
<dbReference type="InterPro" id="IPR001810">
    <property type="entry name" value="F-box_dom"/>
</dbReference>
<dbReference type="SMART" id="SM00256">
    <property type="entry name" value="FBOX"/>
    <property type="match status" value="1"/>
</dbReference>
<dbReference type="InterPro" id="IPR000719">
    <property type="entry name" value="Prot_kinase_dom"/>
</dbReference>
<evidence type="ECO:0000259" key="5">
    <source>
        <dbReference type="PROSITE" id="PS50181"/>
    </source>
</evidence>
<feature type="region of interest" description="Disordered" evidence="3">
    <location>
        <begin position="90"/>
        <end position="111"/>
    </location>
</feature>
<dbReference type="OrthoDB" id="10467379at2759"/>
<evidence type="ECO:0000256" key="2">
    <source>
        <dbReference type="ARBA" id="ARBA00022840"/>
    </source>
</evidence>
<dbReference type="KEGG" id="cme:CYME_CMM138C"/>
<dbReference type="GO" id="GO:0005524">
    <property type="term" value="F:ATP binding"/>
    <property type="evidence" value="ECO:0007669"/>
    <property type="project" value="UniProtKB-KW"/>
</dbReference>
<proteinExistence type="predicted"/>